<dbReference type="PANTHER" id="PTHR35330">
    <property type="entry name" value="SIROHEME BIOSYNTHESIS PROTEIN MET8"/>
    <property type="match status" value="1"/>
</dbReference>
<evidence type="ECO:0000313" key="6">
    <source>
        <dbReference type="EMBL" id="AEH06944.1"/>
    </source>
</evidence>
<dbReference type="Proteomes" id="UP000009296">
    <property type="component" value="Chromosome"/>
</dbReference>
<dbReference type="STRING" id="647113.Metok_0974"/>
<evidence type="ECO:0000256" key="4">
    <source>
        <dbReference type="ARBA" id="ARBA00023027"/>
    </source>
</evidence>
<dbReference type="InterPro" id="IPR028161">
    <property type="entry name" value="Met8-like"/>
</dbReference>
<dbReference type="SUPFAM" id="SSF51735">
    <property type="entry name" value="NAD(P)-binding Rossmann-fold domains"/>
    <property type="match status" value="1"/>
</dbReference>
<dbReference type="GO" id="GO:0019354">
    <property type="term" value="P:siroheme biosynthetic process"/>
    <property type="evidence" value="ECO:0007669"/>
    <property type="project" value="UniProtKB-UniPathway"/>
</dbReference>
<accession>F8AN30</accession>
<dbReference type="Gene3D" id="3.40.50.720">
    <property type="entry name" value="NAD(P)-binding Rossmann-like Domain"/>
    <property type="match status" value="1"/>
</dbReference>
<evidence type="ECO:0000256" key="3">
    <source>
        <dbReference type="ARBA" id="ARBA00023002"/>
    </source>
</evidence>
<dbReference type="UniPathway" id="UPA00262">
    <property type="reaction ID" value="UER00222"/>
</dbReference>
<dbReference type="eggNOG" id="arCOG01044">
    <property type="taxonomic scope" value="Archaea"/>
</dbReference>
<sequence>MMIPIFVNLEKFKVCIFGFGDVGKRRFNKLLNANPYKITIYSKDIDQEEINKYENNYRNVEFITCDINNLSNDDLKNIIQKYDFIISAIDEKNNKRIVHISKKLNKFISSSTFEKNINLIIPAYCNVDDIYFTVYTQGKSPLIAKNIRKLVENYLKNHEYDIDAQNSIRDFLKNNISSQKDRKRILEKIFKNKDFKREFLELVDKYK</sequence>
<dbReference type="EC" id="1.3.1.76" evidence="2"/>
<comment type="pathway">
    <text evidence="1">Porphyrin-containing compound metabolism; siroheme biosynthesis; sirohydrochlorin from precorrin-2: step 1/1.</text>
</comment>
<evidence type="ECO:0000256" key="1">
    <source>
        <dbReference type="ARBA" id="ARBA00005010"/>
    </source>
</evidence>
<evidence type="ECO:0000256" key="5">
    <source>
        <dbReference type="ARBA" id="ARBA00023244"/>
    </source>
</evidence>
<proteinExistence type="predicted"/>
<dbReference type="PANTHER" id="PTHR35330:SF1">
    <property type="entry name" value="SIROHEME BIOSYNTHESIS PROTEIN MET8"/>
    <property type="match status" value="1"/>
</dbReference>
<keyword evidence="3" id="KW-0560">Oxidoreductase</keyword>
<dbReference type="SUPFAM" id="SSF75615">
    <property type="entry name" value="Siroheme synthase middle domains-like"/>
    <property type="match status" value="1"/>
</dbReference>
<dbReference type="AlphaFoldDB" id="F8AN30"/>
<keyword evidence="4" id="KW-0520">NAD</keyword>
<evidence type="ECO:0000256" key="2">
    <source>
        <dbReference type="ARBA" id="ARBA00012400"/>
    </source>
</evidence>
<reference evidence="6" key="1">
    <citation type="submission" date="2011-05" db="EMBL/GenBank/DDBJ databases">
        <title>Complete sequence of chromosome of Methanothermococcus okinawensis IH1.</title>
        <authorList>
            <consortium name="US DOE Joint Genome Institute"/>
            <person name="Lucas S."/>
            <person name="Han J."/>
            <person name="Lapidus A."/>
            <person name="Cheng J.-F."/>
            <person name="Goodwin L."/>
            <person name="Pitluck S."/>
            <person name="Peters L."/>
            <person name="Mikhailova N."/>
            <person name="Held B."/>
            <person name="Han C."/>
            <person name="Tapia R."/>
            <person name="Land M."/>
            <person name="Hauser L."/>
            <person name="Kyrpides N."/>
            <person name="Ivanova N."/>
            <person name="Pagani I."/>
            <person name="Sieprawska-Lupa M."/>
            <person name="Takai K."/>
            <person name="Miyazaki J."/>
            <person name="Whitman W."/>
            <person name="Woyke T."/>
        </authorList>
    </citation>
    <scope>NUCLEOTIDE SEQUENCE [LARGE SCALE GENOMIC DNA]</scope>
    <source>
        <strain evidence="6">IH1</strain>
    </source>
</reference>
<dbReference type="GO" id="GO:0043115">
    <property type="term" value="F:precorrin-2 dehydrogenase activity"/>
    <property type="evidence" value="ECO:0007669"/>
    <property type="project" value="UniProtKB-EC"/>
</dbReference>
<dbReference type="InterPro" id="IPR036291">
    <property type="entry name" value="NAD(P)-bd_dom_sf"/>
</dbReference>
<keyword evidence="5" id="KW-0627">Porphyrin biosynthesis</keyword>
<dbReference type="EMBL" id="CP002792">
    <property type="protein sequence ID" value="AEH06944.1"/>
    <property type="molecule type" value="Genomic_DNA"/>
</dbReference>
<protein>
    <recommendedName>
        <fullName evidence="2">precorrin-2 dehydrogenase</fullName>
        <ecNumber evidence="2">1.3.1.76</ecNumber>
    </recommendedName>
</protein>
<gene>
    <name evidence="6" type="ordered locus">Metok_0974</name>
</gene>
<dbReference type="HOGENOM" id="CLU_011276_8_2_2"/>
<dbReference type="KEGG" id="mok:Metok_0974"/>
<dbReference type="GO" id="GO:0004325">
    <property type="term" value="F:ferrochelatase activity"/>
    <property type="evidence" value="ECO:0007669"/>
    <property type="project" value="InterPro"/>
</dbReference>
<name>F8AN30_METOI</name>
<evidence type="ECO:0000313" key="7">
    <source>
        <dbReference type="Proteomes" id="UP000009296"/>
    </source>
</evidence>
<keyword evidence="7" id="KW-1185">Reference proteome</keyword>
<dbReference type="Pfam" id="PF13241">
    <property type="entry name" value="NAD_binding_7"/>
    <property type="match status" value="1"/>
</dbReference>
<organism evidence="6 7">
    <name type="scientific">Methanothermococcus okinawensis (strain DSM 14208 / JCM 11175 / IH1)</name>
    <dbReference type="NCBI Taxonomy" id="647113"/>
    <lineage>
        <taxon>Archaea</taxon>
        <taxon>Methanobacteriati</taxon>
        <taxon>Methanobacteriota</taxon>
        <taxon>Methanomada group</taxon>
        <taxon>Methanococci</taxon>
        <taxon>Methanococcales</taxon>
        <taxon>Methanococcaceae</taxon>
        <taxon>Methanothermococcus</taxon>
    </lineage>
</organism>